<feature type="region of interest" description="Disordered" evidence="1">
    <location>
        <begin position="174"/>
        <end position="199"/>
    </location>
</feature>
<dbReference type="Proteomes" id="UP000515163">
    <property type="component" value="Unplaced"/>
</dbReference>
<keyword evidence="2" id="KW-1185">Reference proteome</keyword>
<dbReference type="RefSeq" id="XP_031554471.1">
    <property type="nucleotide sequence ID" value="XM_031698611.1"/>
</dbReference>
<dbReference type="KEGG" id="aten:116291441"/>
<reference evidence="3" key="1">
    <citation type="submission" date="2025-08" db="UniProtKB">
        <authorList>
            <consortium name="RefSeq"/>
        </authorList>
    </citation>
    <scope>IDENTIFICATION</scope>
    <source>
        <tissue evidence="3">Tentacle</tissue>
    </source>
</reference>
<name>A0A6P8HFC3_ACTTE</name>
<gene>
    <name evidence="3" type="primary">LOC116291441</name>
</gene>
<accession>A0A6P8HFC3</accession>
<dbReference type="OrthoDB" id="5966273at2759"/>
<dbReference type="AlphaFoldDB" id="A0A6P8HFC3"/>
<proteinExistence type="predicted"/>
<feature type="compositionally biased region" description="Polar residues" evidence="1">
    <location>
        <begin position="179"/>
        <end position="189"/>
    </location>
</feature>
<protein>
    <submittedName>
        <fullName evidence="3">Uncharacterized protein LOC116291441</fullName>
    </submittedName>
</protein>
<dbReference type="InParanoid" id="A0A6P8HFC3"/>
<evidence type="ECO:0000256" key="1">
    <source>
        <dbReference type="SAM" id="MobiDB-lite"/>
    </source>
</evidence>
<organism evidence="2 3">
    <name type="scientific">Actinia tenebrosa</name>
    <name type="common">Australian red waratah sea anemone</name>
    <dbReference type="NCBI Taxonomy" id="6105"/>
    <lineage>
        <taxon>Eukaryota</taxon>
        <taxon>Metazoa</taxon>
        <taxon>Cnidaria</taxon>
        <taxon>Anthozoa</taxon>
        <taxon>Hexacorallia</taxon>
        <taxon>Actiniaria</taxon>
        <taxon>Actiniidae</taxon>
        <taxon>Actinia</taxon>
    </lineage>
</organism>
<feature type="region of interest" description="Disordered" evidence="1">
    <location>
        <begin position="76"/>
        <end position="105"/>
    </location>
</feature>
<evidence type="ECO:0000313" key="2">
    <source>
        <dbReference type="Proteomes" id="UP000515163"/>
    </source>
</evidence>
<dbReference type="GeneID" id="116291441"/>
<sequence>MLRFKQQSRRDHVVSLLPPISVIKNKEPSVQERIYSDDPPPIAYTGSFPAKVLRHLDKSTFYSTPTKGETLLAKKTMHDEERRTEGINDVIRTEDKDSRNDHDKKNKAIKSKIKKKGIVRKVDGMMKEDEVRCSSAPGFRQKEQRRELPLETGNLTAPVTPRFNAPIIDTRKSARKTSRVYTPTRSTTPRGFASPDLGSAEQDTEVVLELRGDRIEAASLVKDFWVDSTPTSRVGTPCRLDWHGRIPEQGASSTRPKVRSAIREVPCAQKRIEKIPRTAKV</sequence>
<evidence type="ECO:0000313" key="3">
    <source>
        <dbReference type="RefSeq" id="XP_031554471.1"/>
    </source>
</evidence>